<dbReference type="AlphaFoldDB" id="A0ABD3QBN7"/>
<dbReference type="PROSITE" id="PS50836">
    <property type="entry name" value="DOMON"/>
    <property type="match status" value="1"/>
</dbReference>
<evidence type="ECO:0000256" key="5">
    <source>
        <dbReference type="ARBA" id="ARBA00022982"/>
    </source>
</evidence>
<evidence type="ECO:0000259" key="12">
    <source>
        <dbReference type="PROSITE" id="PS50939"/>
    </source>
</evidence>
<evidence type="ECO:0000256" key="1">
    <source>
        <dbReference type="ARBA" id="ARBA00004370"/>
    </source>
</evidence>
<feature type="transmembrane region" description="Helical" evidence="9">
    <location>
        <begin position="370"/>
        <end position="393"/>
    </location>
</feature>
<protein>
    <recommendedName>
        <fullName evidence="15">Cytochrome b561 domain-containing protein</fullName>
    </recommendedName>
</protein>
<comment type="subcellular location">
    <subcellularLocation>
        <location evidence="1">Membrane</location>
    </subcellularLocation>
</comment>
<proteinExistence type="predicted"/>
<feature type="chain" id="PRO_5044841767" description="Cytochrome b561 domain-containing protein" evidence="10">
    <location>
        <begin position="22"/>
        <end position="450"/>
    </location>
</feature>
<evidence type="ECO:0000313" key="13">
    <source>
        <dbReference type="EMBL" id="KAL3797810.1"/>
    </source>
</evidence>
<evidence type="ECO:0000256" key="8">
    <source>
        <dbReference type="SAM" id="MobiDB-lite"/>
    </source>
</evidence>
<sequence>MMRSILSTALLLVHLFHNGDCYSSSRSSSVDCTQNFCELQLSDELLKRYKITIPEGNTDSDCANCKITLQLELDGYSWVSMGVSGSGSMVGSHVVIGEPGLSTPKAYYLNGKDQSLITRSDIVLEDATIDFINGQTVMEFTTTFESLGVESPMDEEPAGISLSGTSTFTWAHGNDGQNEMTYHGSNKAVYQMNGLSTGTGSEAAASAMKSTSTISSYKSKWFAHGLLAFLSWGVCAPVAITSSILRDFHKHLTKWWFYIHVGCNSVNYFLTLVVFSLAVSTVKKEGSPNWYHAHNKMGLAIFLLATFQVAGGVFRPKTSEDATKTKLRQFWELGHSISGIMIFLFGFWQMHAGLKLYNMRYDNANYTPVLWFYIIWMGCWTGLIVGGTIYKWVNRMGMESAEKNVNIAPKDASENATEHATEHAAENEDAVEAPMDATGIEVDKSDTVCI</sequence>
<feature type="transmembrane region" description="Helical" evidence="9">
    <location>
        <begin position="330"/>
        <end position="350"/>
    </location>
</feature>
<organism evidence="13 14">
    <name type="scientific">Cyclotella atomus</name>
    <dbReference type="NCBI Taxonomy" id="382360"/>
    <lineage>
        <taxon>Eukaryota</taxon>
        <taxon>Sar</taxon>
        <taxon>Stramenopiles</taxon>
        <taxon>Ochrophyta</taxon>
        <taxon>Bacillariophyta</taxon>
        <taxon>Coscinodiscophyceae</taxon>
        <taxon>Thalassiosirophycidae</taxon>
        <taxon>Stephanodiscales</taxon>
        <taxon>Stephanodiscaceae</taxon>
        <taxon>Cyclotella</taxon>
    </lineage>
</organism>
<feature type="transmembrane region" description="Helical" evidence="9">
    <location>
        <begin position="221"/>
        <end position="245"/>
    </location>
</feature>
<keyword evidence="2" id="KW-0813">Transport</keyword>
<feature type="region of interest" description="Disordered" evidence="8">
    <location>
        <begin position="410"/>
        <end position="430"/>
    </location>
</feature>
<evidence type="ECO:0000313" key="14">
    <source>
        <dbReference type="Proteomes" id="UP001530400"/>
    </source>
</evidence>
<feature type="domain" description="DOMON" evidence="11">
    <location>
        <begin position="47"/>
        <end position="173"/>
    </location>
</feature>
<evidence type="ECO:0000256" key="4">
    <source>
        <dbReference type="ARBA" id="ARBA00022729"/>
    </source>
</evidence>
<dbReference type="GO" id="GO:0016020">
    <property type="term" value="C:membrane"/>
    <property type="evidence" value="ECO:0007669"/>
    <property type="project" value="UniProtKB-SubCell"/>
</dbReference>
<feature type="domain" description="Cytochrome b561" evidence="12">
    <location>
        <begin position="189"/>
        <end position="393"/>
    </location>
</feature>
<reference evidence="13 14" key="1">
    <citation type="submission" date="2024-10" db="EMBL/GenBank/DDBJ databases">
        <title>Updated reference genomes for cyclostephanoid diatoms.</title>
        <authorList>
            <person name="Roberts W.R."/>
            <person name="Alverson A.J."/>
        </authorList>
    </citation>
    <scope>NUCLEOTIDE SEQUENCE [LARGE SCALE GENOMIC DNA]</scope>
    <source>
        <strain evidence="13 14">AJA010-31</strain>
    </source>
</reference>
<keyword evidence="4 10" id="KW-0732">Signal</keyword>
<evidence type="ECO:0000256" key="10">
    <source>
        <dbReference type="SAM" id="SignalP"/>
    </source>
</evidence>
<feature type="signal peptide" evidence="10">
    <location>
        <begin position="1"/>
        <end position="21"/>
    </location>
</feature>
<dbReference type="Gene3D" id="1.20.120.1770">
    <property type="match status" value="1"/>
</dbReference>
<accession>A0ABD3QBN7</accession>
<dbReference type="CDD" id="cd09631">
    <property type="entry name" value="DOMON_DOH"/>
    <property type="match status" value="1"/>
</dbReference>
<evidence type="ECO:0000256" key="9">
    <source>
        <dbReference type="SAM" id="Phobius"/>
    </source>
</evidence>
<dbReference type="InterPro" id="IPR045266">
    <property type="entry name" value="DOH_DOMON"/>
</dbReference>
<dbReference type="SMART" id="SM00665">
    <property type="entry name" value="B561"/>
    <property type="match status" value="1"/>
</dbReference>
<comment type="caution">
    <text evidence="13">The sequence shown here is derived from an EMBL/GenBank/DDBJ whole genome shotgun (WGS) entry which is preliminary data.</text>
</comment>
<dbReference type="Proteomes" id="UP001530400">
    <property type="component" value="Unassembled WGS sequence"/>
</dbReference>
<keyword evidence="14" id="KW-1185">Reference proteome</keyword>
<keyword evidence="6 9" id="KW-1133">Transmembrane helix</keyword>
<dbReference type="PROSITE" id="PS50939">
    <property type="entry name" value="CYTOCHROME_B561"/>
    <property type="match status" value="1"/>
</dbReference>
<dbReference type="Pfam" id="PF03188">
    <property type="entry name" value="Cytochrom_B561"/>
    <property type="match status" value="1"/>
</dbReference>
<evidence type="ECO:0000256" key="7">
    <source>
        <dbReference type="ARBA" id="ARBA00023136"/>
    </source>
</evidence>
<feature type="compositionally biased region" description="Basic and acidic residues" evidence="8">
    <location>
        <begin position="411"/>
        <end position="426"/>
    </location>
</feature>
<feature type="transmembrane region" description="Helical" evidence="9">
    <location>
        <begin position="257"/>
        <end position="279"/>
    </location>
</feature>
<dbReference type="PANTHER" id="PTHR23130:SF171">
    <property type="entry name" value="OS01G0895300 PROTEIN"/>
    <property type="match status" value="1"/>
</dbReference>
<dbReference type="InterPro" id="IPR006593">
    <property type="entry name" value="Cyt_b561/ferric_Rdtase_TM"/>
</dbReference>
<gene>
    <name evidence="13" type="ORF">ACHAWO_006973</name>
</gene>
<keyword evidence="7 9" id="KW-0472">Membrane</keyword>
<dbReference type="PANTHER" id="PTHR23130">
    <property type="entry name" value="CYTOCHROME B561 AND DOMON DOMAIN-CONTAINING PROTEIN"/>
    <property type="match status" value="1"/>
</dbReference>
<evidence type="ECO:0000256" key="3">
    <source>
        <dbReference type="ARBA" id="ARBA00022692"/>
    </source>
</evidence>
<evidence type="ECO:0000256" key="6">
    <source>
        <dbReference type="ARBA" id="ARBA00022989"/>
    </source>
</evidence>
<dbReference type="EMBL" id="JALLPJ020000238">
    <property type="protein sequence ID" value="KAL3797810.1"/>
    <property type="molecule type" value="Genomic_DNA"/>
</dbReference>
<feature type="transmembrane region" description="Helical" evidence="9">
    <location>
        <begin position="299"/>
        <end position="318"/>
    </location>
</feature>
<keyword evidence="5" id="KW-0249">Electron transport</keyword>
<evidence type="ECO:0000259" key="11">
    <source>
        <dbReference type="PROSITE" id="PS50836"/>
    </source>
</evidence>
<keyword evidence="3 9" id="KW-0812">Transmembrane</keyword>
<dbReference type="InterPro" id="IPR005018">
    <property type="entry name" value="DOMON_domain"/>
</dbReference>
<evidence type="ECO:0000256" key="2">
    <source>
        <dbReference type="ARBA" id="ARBA00022448"/>
    </source>
</evidence>
<name>A0ABD3QBN7_9STRA</name>
<dbReference type="CDD" id="cd08760">
    <property type="entry name" value="Cyt_b561_FRRS1_like"/>
    <property type="match status" value="1"/>
</dbReference>
<evidence type="ECO:0008006" key="15">
    <source>
        <dbReference type="Google" id="ProtNLM"/>
    </source>
</evidence>